<dbReference type="PRINTS" id="PR00757">
    <property type="entry name" value="AMINEOXDASEF"/>
</dbReference>
<name>A0AAV2D6B0_9ROSI</name>
<dbReference type="AlphaFoldDB" id="A0AAV2D6B0"/>
<sequence>MKMSKKPTENLVLTLLLTAVAAAAGSHRESVIVIGAGISGISTANALYEAGIRDILILEGSSRIGGRMMKAEFGGYTVEMGANWFYTGGPVQNPLASLANKTRLRTSLNDDSNITANVYRQEGGLYPKKLVDEVEMAASSTESFCERLSEKLAAMSKTKGVDIDVSVLEAQRLFGNLPSTPLEMVIDYYHNDYEEAEATTVTSLKHTYPRREFKDHGKLSNFVCDSRGFEELVQGLACRFSNRSSQHKILPNKVVKEIFYSERGVRVKIEDGSTYRAKYVVVSVSIGVLQSNLIRFTPTLPMWKMNAISEFDMSVYTKIFLQFPYKFWPTGPGTEFSLYAHSRRGYYPFWQHLENEYPGSNILFVTITSEESTRVEKLSNEAVQREAMDVLRKMYGDHIPNPEQILVPRWSMDRLYKGSYSNWPNGYTKAKHDQLKARVGSVYFTGEHTNSRYLGYATGAYLAGIEAAKDVIESMKAEEGLRLSRKIIRIS</sequence>
<evidence type="ECO:0000259" key="7">
    <source>
        <dbReference type="Pfam" id="PF01593"/>
    </source>
</evidence>
<evidence type="ECO:0000256" key="5">
    <source>
        <dbReference type="PIRSR" id="PIRSR601613-1"/>
    </source>
</evidence>
<protein>
    <recommendedName>
        <fullName evidence="7">Amine oxidase domain-containing protein</fullName>
    </recommendedName>
</protein>
<dbReference type="SUPFAM" id="SSF51905">
    <property type="entry name" value="FAD/NAD(P)-binding domain"/>
    <property type="match status" value="1"/>
</dbReference>
<keyword evidence="6" id="KW-0732">Signal</keyword>
<dbReference type="Gene3D" id="3.50.50.60">
    <property type="entry name" value="FAD/NAD(P)-binding domain"/>
    <property type="match status" value="1"/>
</dbReference>
<dbReference type="InterPro" id="IPR001613">
    <property type="entry name" value="Flavin_amine_oxidase"/>
</dbReference>
<feature type="signal peptide" evidence="6">
    <location>
        <begin position="1"/>
        <end position="23"/>
    </location>
</feature>
<accession>A0AAV2D6B0</accession>
<evidence type="ECO:0000256" key="3">
    <source>
        <dbReference type="ARBA" id="ARBA00005995"/>
    </source>
</evidence>
<proteinExistence type="inferred from homology"/>
<gene>
    <name evidence="8" type="ORF">LTRI10_LOCUS11208</name>
</gene>
<dbReference type="PANTHER" id="PTHR10742:SF313">
    <property type="entry name" value="AMINE OXIDASE"/>
    <property type="match status" value="1"/>
</dbReference>
<feature type="domain" description="Amine oxidase" evidence="7">
    <location>
        <begin position="38"/>
        <end position="472"/>
    </location>
</feature>
<evidence type="ECO:0000256" key="6">
    <source>
        <dbReference type="SAM" id="SignalP"/>
    </source>
</evidence>
<keyword evidence="4" id="KW-0560">Oxidoreductase</keyword>
<comment type="cofactor">
    <cofactor evidence="1">
        <name>FAD</name>
        <dbReference type="ChEBI" id="CHEBI:57692"/>
    </cofactor>
</comment>
<feature type="binding site" evidence="5">
    <location>
        <position position="255"/>
    </location>
    <ligand>
        <name>FAD</name>
        <dbReference type="ChEBI" id="CHEBI:57692"/>
    </ligand>
</feature>
<dbReference type="InterPro" id="IPR036188">
    <property type="entry name" value="FAD/NAD-bd_sf"/>
</dbReference>
<reference evidence="8 9" key="1">
    <citation type="submission" date="2024-04" db="EMBL/GenBank/DDBJ databases">
        <authorList>
            <person name="Fracassetti M."/>
        </authorList>
    </citation>
    <scope>NUCLEOTIDE SEQUENCE [LARGE SCALE GENOMIC DNA]</scope>
</reference>
<comment type="pathway">
    <text evidence="2">Amine and polyamine degradation; spermine degradation.</text>
</comment>
<feature type="chain" id="PRO_5043527929" description="Amine oxidase domain-containing protein" evidence="6">
    <location>
        <begin position="24"/>
        <end position="491"/>
    </location>
</feature>
<comment type="similarity">
    <text evidence="3">Belongs to the flavin monoamine oxidase family.</text>
</comment>
<evidence type="ECO:0000313" key="9">
    <source>
        <dbReference type="Proteomes" id="UP001497516"/>
    </source>
</evidence>
<dbReference type="Pfam" id="PF01593">
    <property type="entry name" value="Amino_oxidase"/>
    <property type="match status" value="1"/>
</dbReference>
<dbReference type="InterPro" id="IPR002937">
    <property type="entry name" value="Amino_oxidase"/>
</dbReference>
<evidence type="ECO:0000256" key="1">
    <source>
        <dbReference type="ARBA" id="ARBA00001974"/>
    </source>
</evidence>
<dbReference type="InterPro" id="IPR050281">
    <property type="entry name" value="Flavin_monoamine_oxidase"/>
</dbReference>
<dbReference type="EMBL" id="OZ034815">
    <property type="protein sequence ID" value="CAL1367651.1"/>
    <property type="molecule type" value="Genomic_DNA"/>
</dbReference>
<feature type="binding site" evidence="5">
    <location>
        <position position="39"/>
    </location>
    <ligand>
        <name>FAD</name>
        <dbReference type="ChEBI" id="CHEBI:57692"/>
    </ligand>
</feature>
<organism evidence="8 9">
    <name type="scientific">Linum trigynum</name>
    <dbReference type="NCBI Taxonomy" id="586398"/>
    <lineage>
        <taxon>Eukaryota</taxon>
        <taxon>Viridiplantae</taxon>
        <taxon>Streptophyta</taxon>
        <taxon>Embryophyta</taxon>
        <taxon>Tracheophyta</taxon>
        <taxon>Spermatophyta</taxon>
        <taxon>Magnoliopsida</taxon>
        <taxon>eudicotyledons</taxon>
        <taxon>Gunneridae</taxon>
        <taxon>Pentapetalae</taxon>
        <taxon>rosids</taxon>
        <taxon>fabids</taxon>
        <taxon>Malpighiales</taxon>
        <taxon>Linaceae</taxon>
        <taxon>Linum</taxon>
    </lineage>
</organism>
<evidence type="ECO:0000313" key="8">
    <source>
        <dbReference type="EMBL" id="CAL1367651.1"/>
    </source>
</evidence>
<dbReference type="PANTHER" id="PTHR10742">
    <property type="entry name" value="FLAVIN MONOAMINE OXIDASE"/>
    <property type="match status" value="1"/>
</dbReference>
<evidence type="ECO:0000256" key="2">
    <source>
        <dbReference type="ARBA" id="ARBA00004723"/>
    </source>
</evidence>
<dbReference type="Gene3D" id="3.90.660.10">
    <property type="match status" value="1"/>
</dbReference>
<dbReference type="GO" id="GO:0046592">
    <property type="term" value="F:polyamine oxidase activity"/>
    <property type="evidence" value="ECO:0007669"/>
    <property type="project" value="UniProtKB-ARBA"/>
</dbReference>
<dbReference type="GO" id="GO:0006598">
    <property type="term" value="P:polyamine catabolic process"/>
    <property type="evidence" value="ECO:0007669"/>
    <property type="project" value="UniProtKB-ARBA"/>
</dbReference>
<keyword evidence="9" id="KW-1185">Reference proteome</keyword>
<evidence type="ECO:0000256" key="4">
    <source>
        <dbReference type="ARBA" id="ARBA00023002"/>
    </source>
</evidence>
<dbReference type="SUPFAM" id="SSF54373">
    <property type="entry name" value="FAD-linked reductases, C-terminal domain"/>
    <property type="match status" value="1"/>
</dbReference>
<dbReference type="Proteomes" id="UP001497516">
    <property type="component" value="Chromosome 2"/>
</dbReference>